<accession>A0A0G0V056</accession>
<keyword evidence="1" id="KW-0472">Membrane</keyword>
<feature type="transmembrane region" description="Helical" evidence="1">
    <location>
        <begin position="29"/>
        <end position="47"/>
    </location>
</feature>
<evidence type="ECO:0000256" key="1">
    <source>
        <dbReference type="SAM" id="Phobius"/>
    </source>
</evidence>
<reference evidence="2 3" key="1">
    <citation type="journal article" date="2015" name="Nature">
        <title>rRNA introns, odd ribosomes, and small enigmatic genomes across a large radiation of phyla.</title>
        <authorList>
            <person name="Brown C.T."/>
            <person name="Hug L.A."/>
            <person name="Thomas B.C."/>
            <person name="Sharon I."/>
            <person name="Castelle C.J."/>
            <person name="Singh A."/>
            <person name="Wilkins M.J."/>
            <person name="Williams K.H."/>
            <person name="Banfield J.F."/>
        </authorList>
    </citation>
    <scope>NUCLEOTIDE SEQUENCE [LARGE SCALE GENOMIC DNA]</scope>
</reference>
<keyword evidence="1" id="KW-0812">Transmembrane</keyword>
<name>A0A0G0V056_9BACT</name>
<protein>
    <recommendedName>
        <fullName evidence="4">DUF2933 domain-containing protein</fullName>
    </recommendedName>
</protein>
<dbReference type="Proteomes" id="UP000034961">
    <property type="component" value="Unassembled WGS sequence"/>
</dbReference>
<dbReference type="AlphaFoldDB" id="A0A0G0V056"/>
<evidence type="ECO:0008006" key="4">
    <source>
        <dbReference type="Google" id="ProtNLM"/>
    </source>
</evidence>
<gene>
    <name evidence="2" type="ORF">UU41_C0009G0014</name>
</gene>
<feature type="transmembrane region" description="Helical" evidence="1">
    <location>
        <begin position="53"/>
        <end position="71"/>
    </location>
</feature>
<evidence type="ECO:0000313" key="2">
    <source>
        <dbReference type="EMBL" id="KKR94268.1"/>
    </source>
</evidence>
<dbReference type="EMBL" id="LCAN01000009">
    <property type="protein sequence ID" value="KKR94268.1"/>
    <property type="molecule type" value="Genomic_DNA"/>
</dbReference>
<organism evidence="2 3">
    <name type="scientific">Candidatus Roizmanbacteria bacterium GW2011_GWA1_41_13</name>
    <dbReference type="NCBI Taxonomy" id="1618474"/>
    <lineage>
        <taxon>Bacteria</taxon>
        <taxon>Candidatus Roizmaniibacteriota</taxon>
    </lineage>
</organism>
<keyword evidence="1" id="KW-1133">Transmembrane helix</keyword>
<sequence length="78" mass="8353">MKGVRNISTTSVTKSTHHAQGNSLLSGKTLGICIGLIAMVFVALAIFKVSFGTLFFAGVLLLCPLLHVWMMKDGGHKH</sequence>
<comment type="caution">
    <text evidence="2">The sequence shown here is derived from an EMBL/GenBank/DDBJ whole genome shotgun (WGS) entry which is preliminary data.</text>
</comment>
<proteinExistence type="predicted"/>
<evidence type="ECO:0000313" key="3">
    <source>
        <dbReference type="Proteomes" id="UP000034961"/>
    </source>
</evidence>